<dbReference type="GeneID" id="28721559"/>
<evidence type="ECO:0000313" key="2">
    <source>
        <dbReference type="EMBL" id="AMD19284.1"/>
    </source>
</evidence>
<name>A0A109UXG5_9SACH</name>
<organism evidence="2 3">
    <name type="scientific">Eremothecium sinecaudum</name>
    <dbReference type="NCBI Taxonomy" id="45286"/>
    <lineage>
        <taxon>Eukaryota</taxon>
        <taxon>Fungi</taxon>
        <taxon>Dikarya</taxon>
        <taxon>Ascomycota</taxon>
        <taxon>Saccharomycotina</taxon>
        <taxon>Saccharomycetes</taxon>
        <taxon>Saccharomycetales</taxon>
        <taxon>Saccharomycetaceae</taxon>
        <taxon>Eremothecium</taxon>
    </lineage>
</organism>
<dbReference type="PANTHER" id="PTHR32428:SF2">
    <property type="entry name" value="TARGET OF RAPAMYCIN COMPLEX 2 SUBUNIT BIT61-RELATED"/>
    <property type="match status" value="1"/>
</dbReference>
<dbReference type="AlphaFoldDB" id="A0A109UXG5"/>
<protein>
    <submittedName>
        <fullName evidence="2">HBR383Wp</fullName>
    </submittedName>
</protein>
<gene>
    <name evidence="2" type="ORF">AW171_hschr21107</name>
</gene>
<feature type="compositionally biased region" description="Polar residues" evidence="1">
    <location>
        <begin position="205"/>
        <end position="214"/>
    </location>
</feature>
<feature type="region of interest" description="Disordered" evidence="1">
    <location>
        <begin position="80"/>
        <end position="101"/>
    </location>
</feature>
<evidence type="ECO:0000313" key="3">
    <source>
        <dbReference type="Proteomes" id="UP000243052"/>
    </source>
</evidence>
<proteinExistence type="predicted"/>
<dbReference type="EMBL" id="CP014242">
    <property type="protein sequence ID" value="AMD19284.1"/>
    <property type="molecule type" value="Genomic_DNA"/>
</dbReference>
<dbReference type="InterPro" id="IPR013745">
    <property type="entry name" value="Bit61/PRR5"/>
</dbReference>
<dbReference type="GO" id="GO:0038203">
    <property type="term" value="P:TORC2 signaling"/>
    <property type="evidence" value="ECO:0007669"/>
    <property type="project" value="TreeGrafter"/>
</dbReference>
<feature type="compositionally biased region" description="Low complexity" evidence="1">
    <location>
        <begin position="85"/>
        <end position="96"/>
    </location>
</feature>
<reference evidence="2 3" key="1">
    <citation type="submission" date="2016-01" db="EMBL/GenBank/DDBJ databases">
        <title>Genome sequence of the yeast Holleya sinecauda.</title>
        <authorList>
            <person name="Dietrich F.S."/>
        </authorList>
    </citation>
    <scope>NUCLEOTIDE SEQUENCE [LARGE SCALE GENOMIC DNA]</scope>
    <source>
        <strain evidence="2 3">ATCC 58844</strain>
    </source>
</reference>
<feature type="compositionally biased region" description="Polar residues" evidence="1">
    <location>
        <begin position="9"/>
        <end position="28"/>
    </location>
</feature>
<dbReference type="Proteomes" id="UP000243052">
    <property type="component" value="Chromosome ii"/>
</dbReference>
<dbReference type="PANTHER" id="PTHR32428">
    <property type="entry name" value="TARGET OF RAPAMYCIN COMPLEX 2 SUBUNIT BIT61-RELATED"/>
    <property type="match status" value="1"/>
</dbReference>
<dbReference type="GO" id="GO:0031932">
    <property type="term" value="C:TORC2 complex"/>
    <property type="evidence" value="ECO:0007669"/>
    <property type="project" value="TreeGrafter"/>
</dbReference>
<dbReference type="OrthoDB" id="2290221at2759"/>
<feature type="region of interest" description="Disordered" evidence="1">
    <location>
        <begin position="195"/>
        <end position="214"/>
    </location>
</feature>
<sequence length="489" mass="55212">MGMFRRRSNTAATTLSSKDNRTRLYSTSNDVLPQSLTISRSLGYDSSDPAPSITSTPPNINALQKLAGVGFQSILSNQDLRRSRNSVNSEVRPNNRPSQDIIQPIDSNNVTFKKQNNGIDKSSLQINASNLSLDLHSPIKSDVAVNRTLVRPEHAPKKKPSLKQATRRLLHIRGSSRKYKDNDIQQSSFGKFLFSPHGKNHRSHTTSNTLDPNRSTFSVKSQLSNVSDGSMKLPQESAFDTTETQMLYDLIKSMSSLESSFNQFTAQEQDALLGNIWGLYCNILLSVFRHQGVWQLPAKIEDINRVFKFYIRIKQEGKTFCQGSKFLTEIQDCLRNALYILETQVIYAHFNTEAIQGGIKRLCATWDLFYGYVLGDAMAVLAPLEVSFRYNPKYWRANQEDRILSVNQLLFQMFRDAVVIPSYQSLLDRPEGNSKAFQAYITEEEEKNGVTQADKLTLIQCFGLLASIHNNDANEKIVSDLLLGVRMSM</sequence>
<dbReference type="Pfam" id="PF08539">
    <property type="entry name" value="HbrB"/>
    <property type="match status" value="1"/>
</dbReference>
<dbReference type="RefSeq" id="XP_017986280.1">
    <property type="nucleotide sequence ID" value="XM_018130791.1"/>
</dbReference>
<accession>A0A109UXG5</accession>
<dbReference type="STRING" id="45286.A0A109UXG5"/>
<keyword evidence="3" id="KW-1185">Reference proteome</keyword>
<evidence type="ECO:0000256" key="1">
    <source>
        <dbReference type="SAM" id="MobiDB-lite"/>
    </source>
</evidence>
<feature type="region of interest" description="Disordered" evidence="1">
    <location>
        <begin position="1"/>
        <end position="28"/>
    </location>
</feature>